<keyword evidence="1" id="KW-1133">Transmembrane helix</keyword>
<feature type="transmembrane region" description="Helical" evidence="1">
    <location>
        <begin position="74"/>
        <end position="92"/>
    </location>
</feature>
<gene>
    <name evidence="3" type="primary">LOC136092482</name>
</gene>
<evidence type="ECO:0000256" key="1">
    <source>
        <dbReference type="SAM" id="Phobius"/>
    </source>
</evidence>
<dbReference type="RefSeq" id="XP_065676854.1">
    <property type="nucleotide sequence ID" value="XM_065820782.1"/>
</dbReference>
<keyword evidence="2" id="KW-1185">Reference proteome</keyword>
<protein>
    <submittedName>
        <fullName evidence="3">Uncharacterized protein LOC136092482</fullName>
    </submittedName>
</protein>
<reference evidence="3" key="1">
    <citation type="submission" date="2025-08" db="UniProtKB">
        <authorList>
            <consortium name="RefSeq"/>
        </authorList>
    </citation>
    <scope>IDENTIFICATION</scope>
</reference>
<accession>A0ABM4DQI5</accession>
<name>A0ABM4DQI5_HYDVU</name>
<dbReference type="GeneID" id="136092482"/>
<organism evidence="2 3">
    <name type="scientific">Hydra vulgaris</name>
    <name type="common">Hydra</name>
    <name type="synonym">Hydra attenuata</name>
    <dbReference type="NCBI Taxonomy" id="6087"/>
    <lineage>
        <taxon>Eukaryota</taxon>
        <taxon>Metazoa</taxon>
        <taxon>Cnidaria</taxon>
        <taxon>Hydrozoa</taxon>
        <taxon>Hydroidolina</taxon>
        <taxon>Anthoathecata</taxon>
        <taxon>Aplanulata</taxon>
        <taxon>Hydridae</taxon>
        <taxon>Hydra</taxon>
    </lineage>
</organism>
<keyword evidence="1" id="KW-0472">Membrane</keyword>
<evidence type="ECO:0000313" key="2">
    <source>
        <dbReference type="Proteomes" id="UP001652625"/>
    </source>
</evidence>
<keyword evidence="1" id="KW-0812">Transmembrane</keyword>
<proteinExistence type="predicted"/>
<sequence length="101" mass="11746">MNFTNDFHKLKFTPDVILLYSVDVIKLKMKLLSLYNAVIKEAAKRCKKYCEYSTMINKHLEETLDNGKQQDWKVMLVTLYILLPSLLGRIVFSLTKTGNTN</sequence>
<dbReference type="Proteomes" id="UP001652625">
    <property type="component" value="Chromosome 15"/>
</dbReference>
<evidence type="ECO:0000313" key="3">
    <source>
        <dbReference type="RefSeq" id="XP_065676854.1"/>
    </source>
</evidence>